<evidence type="ECO:0000313" key="2">
    <source>
        <dbReference type="EMBL" id="GIE71345.1"/>
    </source>
</evidence>
<keyword evidence="3" id="KW-1185">Reference proteome</keyword>
<reference evidence="2 3" key="1">
    <citation type="submission" date="2021-01" db="EMBL/GenBank/DDBJ databases">
        <title>Whole genome shotgun sequence of Actinoplanes palleronii NBRC 14916.</title>
        <authorList>
            <person name="Komaki H."/>
            <person name="Tamura T."/>
        </authorList>
    </citation>
    <scope>NUCLEOTIDE SEQUENCE [LARGE SCALE GENOMIC DNA]</scope>
    <source>
        <strain evidence="2 3">NBRC 14916</strain>
    </source>
</reference>
<evidence type="ECO:0000259" key="1">
    <source>
        <dbReference type="Pfam" id="PF11716"/>
    </source>
</evidence>
<dbReference type="NCBIfam" id="TIGR03083">
    <property type="entry name" value="maleylpyruvate isomerase family mycothiol-dependent enzyme"/>
    <property type="match status" value="1"/>
</dbReference>
<dbReference type="EMBL" id="BOMS01000123">
    <property type="protein sequence ID" value="GIE71345.1"/>
    <property type="molecule type" value="Genomic_DNA"/>
</dbReference>
<sequence length="262" mass="27163">MTTSAIRTIAALRSEYDLLAGTVPSLSADQLTGPSGATEWTIADVLSHLGSGAEITHAGLRAALGEAEAPGPDFNQGIWDRWNALSPQDQALGSLAANDALITALETIPADRHDDLKFNVGFLPEPLSLASFAGIRLSETAPHVWDVLVGVDPAAALSEQSAQLLVEHLSGGISMLLGFIGKPDAVSAPAVVEISKTPYRIVLADKAALTTDATPATATFDGPLEAAVRLLYGRLTPQHTPAGLAVSGNVTLDELRAAFPGF</sequence>
<feature type="domain" description="Mycothiol-dependent maleylpyruvate isomerase metal-binding" evidence="1">
    <location>
        <begin position="13"/>
        <end position="147"/>
    </location>
</feature>
<comment type="caution">
    <text evidence="2">The sequence shown here is derived from an EMBL/GenBank/DDBJ whole genome shotgun (WGS) entry which is preliminary data.</text>
</comment>
<evidence type="ECO:0000313" key="3">
    <source>
        <dbReference type="Proteomes" id="UP000624709"/>
    </source>
</evidence>
<protein>
    <recommendedName>
        <fullName evidence="1">Mycothiol-dependent maleylpyruvate isomerase metal-binding domain-containing protein</fullName>
    </recommendedName>
</protein>
<organism evidence="2 3">
    <name type="scientific">Actinoplanes palleronii</name>
    <dbReference type="NCBI Taxonomy" id="113570"/>
    <lineage>
        <taxon>Bacteria</taxon>
        <taxon>Bacillati</taxon>
        <taxon>Actinomycetota</taxon>
        <taxon>Actinomycetes</taxon>
        <taxon>Micromonosporales</taxon>
        <taxon>Micromonosporaceae</taxon>
        <taxon>Actinoplanes</taxon>
    </lineage>
</organism>
<dbReference type="InterPro" id="IPR024344">
    <property type="entry name" value="MDMPI_metal-binding"/>
</dbReference>
<gene>
    <name evidence="2" type="ORF">Apa02nite_074530</name>
</gene>
<dbReference type="Gene3D" id="1.20.120.450">
    <property type="entry name" value="dinb family like domain"/>
    <property type="match status" value="1"/>
</dbReference>
<dbReference type="RefSeq" id="WP_203829206.1">
    <property type="nucleotide sequence ID" value="NZ_BAAATY010000015.1"/>
</dbReference>
<dbReference type="InterPro" id="IPR034660">
    <property type="entry name" value="DinB/YfiT-like"/>
</dbReference>
<accession>A0ABQ4BKZ0</accession>
<dbReference type="SUPFAM" id="SSF109854">
    <property type="entry name" value="DinB/YfiT-like putative metalloenzymes"/>
    <property type="match status" value="1"/>
</dbReference>
<dbReference type="InterPro" id="IPR017517">
    <property type="entry name" value="Maleyloyr_isom"/>
</dbReference>
<dbReference type="Pfam" id="PF11716">
    <property type="entry name" value="MDMPI_N"/>
    <property type="match status" value="1"/>
</dbReference>
<dbReference type="Proteomes" id="UP000624709">
    <property type="component" value="Unassembled WGS sequence"/>
</dbReference>
<name>A0ABQ4BKZ0_9ACTN</name>
<proteinExistence type="predicted"/>